<organism evidence="4 5">
    <name type="scientific">Thraustotheca clavata</name>
    <dbReference type="NCBI Taxonomy" id="74557"/>
    <lineage>
        <taxon>Eukaryota</taxon>
        <taxon>Sar</taxon>
        <taxon>Stramenopiles</taxon>
        <taxon>Oomycota</taxon>
        <taxon>Saprolegniomycetes</taxon>
        <taxon>Saprolegniales</taxon>
        <taxon>Achlyaceae</taxon>
        <taxon>Thraustotheca</taxon>
    </lineage>
</organism>
<dbReference type="PANTHER" id="PTHR22870:SF466">
    <property type="entry name" value="ANKYRIN REPEAT-CONTAINING PROTEIN"/>
    <property type="match status" value="1"/>
</dbReference>
<dbReference type="AlphaFoldDB" id="A0A1V9ZBP0"/>
<gene>
    <name evidence="4" type="ORF">THRCLA_22145</name>
</gene>
<name>A0A1V9ZBP0_9STRA</name>
<feature type="repeat" description="RCC1" evidence="2">
    <location>
        <begin position="127"/>
        <end position="176"/>
    </location>
</feature>
<dbReference type="PRINTS" id="PR00633">
    <property type="entry name" value="RCCNDNSATION"/>
</dbReference>
<keyword evidence="5" id="KW-1185">Reference proteome</keyword>
<dbReference type="PANTHER" id="PTHR22870">
    <property type="entry name" value="REGULATOR OF CHROMOSOME CONDENSATION"/>
    <property type="match status" value="1"/>
</dbReference>
<reference evidence="4 5" key="1">
    <citation type="journal article" date="2014" name="Genome Biol. Evol.">
        <title>The secreted proteins of Achlya hypogyna and Thraustotheca clavata identify the ancestral oomycete secretome and reveal gene acquisitions by horizontal gene transfer.</title>
        <authorList>
            <person name="Misner I."/>
            <person name="Blouin N."/>
            <person name="Leonard G."/>
            <person name="Richards T.A."/>
            <person name="Lane C.E."/>
        </authorList>
    </citation>
    <scope>NUCLEOTIDE SEQUENCE [LARGE SCALE GENOMIC DNA]</scope>
    <source>
        <strain evidence="4 5">ATCC 34112</strain>
    </source>
</reference>
<comment type="caution">
    <text evidence="4">The sequence shown here is derived from an EMBL/GenBank/DDBJ whole genome shotgun (WGS) entry which is preliminary data.</text>
</comment>
<feature type="domain" description="RCC1-like" evidence="3">
    <location>
        <begin position="25"/>
        <end position="265"/>
    </location>
</feature>
<protein>
    <submittedName>
        <fullName evidence="4">Regulator of chromosome condensation (RCC1)</fullName>
    </submittedName>
</protein>
<dbReference type="SUPFAM" id="SSF50985">
    <property type="entry name" value="RCC1/BLIP-II"/>
    <property type="match status" value="1"/>
</dbReference>
<dbReference type="InterPro" id="IPR058923">
    <property type="entry name" value="RCC1-like_dom"/>
</dbReference>
<evidence type="ECO:0000256" key="2">
    <source>
        <dbReference type="PROSITE-ProRule" id="PRU00235"/>
    </source>
</evidence>
<dbReference type="InterPro" id="IPR000408">
    <property type="entry name" value="Reg_chr_condens"/>
</dbReference>
<evidence type="ECO:0000313" key="5">
    <source>
        <dbReference type="Proteomes" id="UP000243217"/>
    </source>
</evidence>
<dbReference type="Pfam" id="PF25390">
    <property type="entry name" value="WD40_RLD"/>
    <property type="match status" value="1"/>
</dbReference>
<dbReference type="PROSITE" id="PS00626">
    <property type="entry name" value="RCC1_2"/>
    <property type="match status" value="3"/>
</dbReference>
<dbReference type="OrthoDB" id="10256179at2759"/>
<dbReference type="Proteomes" id="UP000243217">
    <property type="component" value="Unassembled WGS sequence"/>
</dbReference>
<dbReference type="PROSITE" id="PS50012">
    <property type="entry name" value="RCC1_3"/>
    <property type="match status" value="4"/>
</dbReference>
<dbReference type="InterPro" id="IPR051210">
    <property type="entry name" value="Ub_ligase/GEF_domain"/>
</dbReference>
<accession>A0A1V9ZBP0</accession>
<dbReference type="InterPro" id="IPR009091">
    <property type="entry name" value="RCC1/BLIP-II"/>
</dbReference>
<evidence type="ECO:0000256" key="1">
    <source>
        <dbReference type="ARBA" id="ARBA00022737"/>
    </source>
</evidence>
<sequence>MVVKRVLCHGGFGSFGETKDYECDENDEIVDALGGHSITIVACKKAGVVGWGQAFHGELGKLKNSLKLEMEVKSIACGGDFVLLCTSDGNCFQWGKGIVEPTRVVLSCCLTQVAAGEDHALALNDQGLLWTWGNNEYGQCGHEIGSYIQEPTLVAHNEKWKYVAAGTLHTALIAQSGALFTCGWGQYNQLGHGNTASVFKPMRVESLDGVGGYIGGRFTGLKKVACGAWHTVALTTTGDVYSWGWGQHGQLCGPILDMQPFPTLVDLESAVLDIACGTRLTALLTDDKILHRWGTYQTTCTLSTQKSSDPNTTHSGISVPFCQKIVAGAYHTLAMEKSKA</sequence>
<evidence type="ECO:0000313" key="4">
    <source>
        <dbReference type="EMBL" id="OQR95419.1"/>
    </source>
</evidence>
<proteinExistence type="predicted"/>
<dbReference type="EMBL" id="JNBS01002111">
    <property type="protein sequence ID" value="OQR95419.1"/>
    <property type="molecule type" value="Genomic_DNA"/>
</dbReference>
<dbReference type="STRING" id="74557.A0A1V9ZBP0"/>
<evidence type="ECO:0000259" key="3">
    <source>
        <dbReference type="Pfam" id="PF25390"/>
    </source>
</evidence>
<feature type="repeat" description="RCC1" evidence="2">
    <location>
        <begin position="46"/>
        <end position="126"/>
    </location>
</feature>
<feature type="repeat" description="RCC1" evidence="2">
    <location>
        <begin position="177"/>
        <end position="237"/>
    </location>
</feature>
<keyword evidence="1" id="KW-0677">Repeat</keyword>
<dbReference type="Gene3D" id="2.130.10.30">
    <property type="entry name" value="Regulator of chromosome condensation 1/beta-lactamase-inhibitor protein II"/>
    <property type="match status" value="2"/>
</dbReference>
<feature type="repeat" description="RCC1" evidence="2">
    <location>
        <begin position="238"/>
        <end position="287"/>
    </location>
</feature>